<dbReference type="CDD" id="cd17933">
    <property type="entry name" value="DEXSc_RecD-like"/>
    <property type="match status" value="1"/>
</dbReference>
<dbReference type="SMART" id="SM00382">
    <property type="entry name" value="AAA"/>
    <property type="match status" value="1"/>
</dbReference>
<keyword evidence="3" id="KW-0413">Isomerase</keyword>
<dbReference type="SUPFAM" id="SSF47781">
    <property type="entry name" value="RuvA domain 2-like"/>
    <property type="match status" value="1"/>
</dbReference>
<dbReference type="InterPro" id="IPR041451">
    <property type="entry name" value="RecD2_SH13"/>
</dbReference>
<dbReference type="EC" id="5.6.2.3" evidence="3"/>
<dbReference type="GO" id="GO:0016787">
    <property type="term" value="F:hydrolase activity"/>
    <property type="evidence" value="ECO:0007669"/>
    <property type="project" value="UniProtKB-KW"/>
</dbReference>
<protein>
    <recommendedName>
        <fullName evidence="3">ATP-dependent RecD2 DNA helicase</fullName>
        <ecNumber evidence="3">5.6.2.3</ecNumber>
    </recommendedName>
    <alternativeName>
        <fullName evidence="3">DNA 5'-3' helicase subunit RecD2</fullName>
    </alternativeName>
</protein>
<dbReference type="CDD" id="cd18809">
    <property type="entry name" value="SF1_C_RecD"/>
    <property type="match status" value="1"/>
</dbReference>
<dbReference type="PANTHER" id="PTHR43788:SF6">
    <property type="entry name" value="DNA HELICASE B"/>
    <property type="match status" value="1"/>
</dbReference>
<dbReference type="Pfam" id="PF18335">
    <property type="entry name" value="SH3_13"/>
    <property type="match status" value="1"/>
</dbReference>
<feature type="domain" description="AAA+ ATPase" evidence="4">
    <location>
        <begin position="330"/>
        <end position="474"/>
    </location>
</feature>
<gene>
    <name evidence="3" type="primary">recD2</name>
    <name evidence="5" type="ORF">RHAB15C_0000846</name>
</gene>
<organism evidence="5 6">
    <name type="scientific">Candidatus Rhabdochlamydia porcellionis</name>
    <dbReference type="NCBI Taxonomy" id="225148"/>
    <lineage>
        <taxon>Bacteria</taxon>
        <taxon>Pseudomonadati</taxon>
        <taxon>Chlamydiota</taxon>
        <taxon>Chlamydiia</taxon>
        <taxon>Parachlamydiales</taxon>
        <taxon>Candidatus Rhabdochlamydiaceae</taxon>
        <taxon>Candidatus Rhabdochlamydia</taxon>
    </lineage>
</organism>
<dbReference type="SUPFAM" id="SSF52540">
    <property type="entry name" value="P-loop containing nucleoside triphosphate hydrolases"/>
    <property type="match status" value="2"/>
</dbReference>
<feature type="binding site" evidence="3">
    <location>
        <begin position="341"/>
        <end position="345"/>
    </location>
    <ligand>
        <name>ATP</name>
        <dbReference type="ChEBI" id="CHEBI:30616"/>
    </ligand>
</feature>
<keyword evidence="3" id="KW-0238">DNA-binding</keyword>
<dbReference type="Gene3D" id="1.10.10.2220">
    <property type="match status" value="1"/>
</dbReference>
<comment type="catalytic activity">
    <reaction evidence="3">
        <text>ATP + H2O = ADP + phosphate + H(+)</text>
        <dbReference type="Rhea" id="RHEA:13065"/>
        <dbReference type="ChEBI" id="CHEBI:15377"/>
        <dbReference type="ChEBI" id="CHEBI:15378"/>
        <dbReference type="ChEBI" id="CHEBI:30616"/>
        <dbReference type="ChEBI" id="CHEBI:43474"/>
        <dbReference type="ChEBI" id="CHEBI:456216"/>
        <dbReference type="EC" id="5.6.2.3"/>
    </reaction>
</comment>
<comment type="similarity">
    <text evidence="3">Belongs to the RecD family. RecD2 subfamily.</text>
</comment>
<dbReference type="InterPro" id="IPR029493">
    <property type="entry name" value="RecD2-like_HHH"/>
</dbReference>
<dbReference type="InterPro" id="IPR027785">
    <property type="entry name" value="UvrD-like_helicase_C"/>
</dbReference>
<evidence type="ECO:0000259" key="4">
    <source>
        <dbReference type="SMART" id="SM00382"/>
    </source>
</evidence>
<dbReference type="NCBIfam" id="TIGR01448">
    <property type="entry name" value="recD_rel"/>
    <property type="match status" value="1"/>
</dbReference>
<dbReference type="Pfam" id="PF14490">
    <property type="entry name" value="HHH_RecD2"/>
    <property type="match status" value="1"/>
</dbReference>
<evidence type="ECO:0000313" key="6">
    <source>
        <dbReference type="Proteomes" id="UP000822862"/>
    </source>
</evidence>
<dbReference type="InterPro" id="IPR003593">
    <property type="entry name" value="AAA+_ATPase"/>
</dbReference>
<keyword evidence="3" id="KW-0347">Helicase</keyword>
<evidence type="ECO:0000256" key="1">
    <source>
        <dbReference type="ARBA" id="ARBA00022741"/>
    </source>
</evidence>
<name>A0ABX8Z0L5_9BACT</name>
<dbReference type="InterPro" id="IPR027417">
    <property type="entry name" value="P-loop_NTPase"/>
</dbReference>
<dbReference type="InterPro" id="IPR010994">
    <property type="entry name" value="RuvA_2-like"/>
</dbReference>
<comment type="function">
    <text evidence="3">DNA-dependent ATPase and ATP-dependent 5'-3' DNA helicase. Has no activity on blunt DNA or DNA with 3'-overhangs, requires at least 10 bases of 5'-ssDNA for helicase activity.</text>
</comment>
<keyword evidence="3 5" id="KW-0378">Hydrolase</keyword>
<keyword evidence="6" id="KW-1185">Reference proteome</keyword>
<dbReference type="InterPro" id="IPR055446">
    <property type="entry name" value="RecD2_N_OB"/>
</dbReference>
<dbReference type="Pfam" id="PF13245">
    <property type="entry name" value="AAA_19"/>
    <property type="match status" value="1"/>
</dbReference>
<dbReference type="InterPro" id="IPR050534">
    <property type="entry name" value="Coronavir_polyprotein_1ab"/>
</dbReference>
<dbReference type="Gene3D" id="3.40.50.300">
    <property type="entry name" value="P-loop containing nucleotide triphosphate hydrolases"/>
    <property type="match status" value="2"/>
</dbReference>
<dbReference type="PANTHER" id="PTHR43788">
    <property type="entry name" value="DNA2/NAM7 HELICASE FAMILY MEMBER"/>
    <property type="match status" value="1"/>
</dbReference>
<dbReference type="Proteomes" id="UP000822862">
    <property type="component" value="Chromosome"/>
</dbReference>
<dbReference type="GO" id="GO:0003678">
    <property type="term" value="F:DNA helicase activity"/>
    <property type="evidence" value="ECO:0007669"/>
    <property type="project" value="UniProtKB-EC"/>
</dbReference>
<dbReference type="EMBL" id="CP075585">
    <property type="protein sequence ID" value="QZA58963.1"/>
    <property type="molecule type" value="Genomic_DNA"/>
</dbReference>
<dbReference type="Pfam" id="PF14520">
    <property type="entry name" value="HHH_5"/>
    <property type="match status" value="1"/>
</dbReference>
<evidence type="ECO:0000256" key="3">
    <source>
        <dbReference type="HAMAP-Rule" id="MF_01488"/>
    </source>
</evidence>
<dbReference type="InterPro" id="IPR006345">
    <property type="entry name" value="RecD2"/>
</dbReference>
<keyword evidence="1 3" id="KW-0547">Nucleotide-binding</keyword>
<dbReference type="Pfam" id="PF13538">
    <property type="entry name" value="UvrD_C_2"/>
    <property type="match status" value="1"/>
</dbReference>
<dbReference type="RefSeq" id="WP_194845345.1">
    <property type="nucleotide sequence ID" value="NZ_CP075585.1"/>
</dbReference>
<evidence type="ECO:0000313" key="5">
    <source>
        <dbReference type="EMBL" id="QZA58963.1"/>
    </source>
</evidence>
<dbReference type="HAMAP" id="MF_01488">
    <property type="entry name" value="RecD2"/>
    <property type="match status" value="1"/>
</dbReference>
<dbReference type="Pfam" id="PF23139">
    <property type="entry name" value="OB_YrrC"/>
    <property type="match status" value="1"/>
</dbReference>
<keyword evidence="2 3" id="KW-0067">ATP-binding</keyword>
<evidence type="ECO:0000256" key="2">
    <source>
        <dbReference type="ARBA" id="ARBA00022840"/>
    </source>
</evidence>
<sequence>MEEIYGFIDTIVFAEEEKGFTVARLKEPKKKELTCIVGIMPSVQPGETIRCKGIWRIHPEHGQQFEVKAFESQAPSDLIGIQKYLESGMIKGIGPIYAERIVNLFGLNTLDVIDQKPDRLLEVAGIGEKRVETIKTCWHEQQAIRDVMIFLRGHNVSPSFAQKIFRMYGAQSIEKVRSNPFRLAKDIHGIGFKTADLIAQGLGIAQDAKERIYAGIEHTLWELSQEGHVCYPIQDLGPKVEAKLEVSKDLITEGISSLIQSEEVVKEEQMVWIKPLFLMEVGIAREMMRLTQHPCRIRAVQLDKALTWVQQKLLIDLAEEQLTAVACGLKAKALIITGGPGTGKSTITKAILTITERIANQIVLAAPTGRAAKRMSEITGKKASTIHSLLEMDFKIGKFKRNKENPICCDLLIIDEASMIDTQLMYNLLKAVPDDARIILIGDIDQLPSVGPGNVLKDLIASERLSVTELKKIFRQAEGSFIVTNAHRINQGQFPDISYHPRSDFQFIEKEDPQEVIDTIVNLIVNQLPRVYRFHRFDDIQVLSPMKRGLIGSENLNVVLQQKLNPSPTALHRMGRSFQVGDKVMQIRNNYEKEVYNGDVGKITEMDLTEQTLKAVFDLKTITYDFTEIDELILAYAVSIHKYQGSECPCIIIPIHTSHFKMLYRNLLYTGLTRGKKRVIFVGTKKALAIAIKNEDVLKRHTGLKQAMQKFIQTKKLSQTIPI</sequence>
<proteinExistence type="inferred from homology"/>
<dbReference type="Gene3D" id="2.30.30.940">
    <property type="match status" value="1"/>
</dbReference>
<accession>A0ABX8Z0L5</accession>
<reference evidence="5 6" key="1">
    <citation type="submission" date="2021-05" db="EMBL/GenBank/DDBJ databases">
        <title>Ecology and evolution of chlamydial symbionts of arthropods.</title>
        <authorList>
            <person name="Halter T."/>
            <person name="Sixt B.S."/>
            <person name="Toenshoff E.R."/>
            <person name="Koestlbacher S."/>
            <person name="Schulz F."/>
            <person name="Kostanjsek R."/>
            <person name="Collingro A."/>
            <person name="Hendrickx F."/>
            <person name="Horn M."/>
        </authorList>
    </citation>
    <scope>NUCLEOTIDE SEQUENCE [LARGE SCALE GENOMIC DNA]</scope>
    <source>
        <strain evidence="5 6">15C</strain>
    </source>
</reference>
<dbReference type="Gene3D" id="1.10.150.20">
    <property type="entry name" value="5' to 3' exonuclease, C-terminal subdomain"/>
    <property type="match status" value="1"/>
</dbReference>